<dbReference type="CDD" id="cd00093">
    <property type="entry name" value="HTH_XRE"/>
    <property type="match status" value="1"/>
</dbReference>
<dbReference type="InterPro" id="IPR001387">
    <property type="entry name" value="Cro/C1-type_HTH"/>
</dbReference>
<feature type="domain" description="HTH cro/C1-type" evidence="1">
    <location>
        <begin position="34"/>
        <end position="81"/>
    </location>
</feature>
<proteinExistence type="predicted"/>
<dbReference type="PATRIC" id="fig|1179773.3.peg.5525"/>
<accession>K0K768</accession>
<dbReference type="Pfam" id="PF17765">
    <property type="entry name" value="MLTR_LBD"/>
    <property type="match status" value="1"/>
</dbReference>
<evidence type="ECO:0000313" key="3">
    <source>
        <dbReference type="Proteomes" id="UP000006281"/>
    </source>
</evidence>
<organism evidence="2 3">
    <name type="scientific">Saccharothrix espanaensis (strain ATCC 51144 / DSM 44229 / JCM 9112 / NBRC 15066 / NRRL 15764)</name>
    <dbReference type="NCBI Taxonomy" id="1179773"/>
    <lineage>
        <taxon>Bacteria</taxon>
        <taxon>Bacillati</taxon>
        <taxon>Actinomycetota</taxon>
        <taxon>Actinomycetes</taxon>
        <taxon>Pseudonocardiales</taxon>
        <taxon>Pseudonocardiaceae</taxon>
        <taxon>Saccharothrix</taxon>
    </lineage>
</organism>
<dbReference type="Proteomes" id="UP000006281">
    <property type="component" value="Chromosome"/>
</dbReference>
<keyword evidence="3" id="KW-1185">Reference proteome</keyword>
<dbReference type="SMART" id="SM00530">
    <property type="entry name" value="HTH_XRE"/>
    <property type="match status" value="1"/>
</dbReference>
<evidence type="ECO:0000313" key="2">
    <source>
        <dbReference type="EMBL" id="CCH32739.1"/>
    </source>
</evidence>
<dbReference type="PANTHER" id="PTHR35010">
    <property type="entry name" value="BLL4672 PROTEIN-RELATED"/>
    <property type="match status" value="1"/>
</dbReference>
<dbReference type="SUPFAM" id="SSF47413">
    <property type="entry name" value="lambda repressor-like DNA-binding domains"/>
    <property type="match status" value="1"/>
</dbReference>
<sequence length="281" mass="31066">MMEGELGAFLRSRREAVTPAQVGLPTGARRRTPGLRRAELATLAGISVEYLARIEQGRDTRPSAKVLSAIAEALNLGEEDIGFLNSLAAFSNGAELCPRERRTSRVVRREVRAILRQLEPAPCFVVNHLSDLLAWTDGYARLMRPTGVLDQDEPNLLWFVFTDERARAVYPDWSGVADEYVVDLHELRRGDAVVDAFAERLATTVGAEFAARWERRPLGGRPADREMTHPDIGTVRLSFETMQLADPDQRLVVLLPADAATEAKLNRLNVNQVGLRAVGSG</sequence>
<gene>
    <name evidence="2" type="ordered locus">BN6_54800</name>
</gene>
<dbReference type="BioCyc" id="SESP1179773:BN6_RS26485-MONOMER"/>
<reference evidence="2 3" key="1">
    <citation type="journal article" date="2012" name="BMC Genomics">
        <title>Complete genome sequence of Saccharothrix espanaensis DSM 44229T and comparison to the other completely sequenced Pseudonocardiaceae.</title>
        <authorList>
            <person name="Strobel T."/>
            <person name="Al-Dilaimi A."/>
            <person name="Blom J."/>
            <person name="Gessner A."/>
            <person name="Kalinowski J."/>
            <person name="Luzhetska M."/>
            <person name="Puhler A."/>
            <person name="Szczepanowski R."/>
            <person name="Bechthold A."/>
            <person name="Ruckert C."/>
        </authorList>
    </citation>
    <scope>NUCLEOTIDE SEQUENCE [LARGE SCALE GENOMIC DNA]</scope>
    <source>
        <strain evidence="3">ATCC 51144 / DSM 44229 / JCM 9112 / NBRC 15066 / NRRL 15764</strain>
    </source>
</reference>
<dbReference type="PROSITE" id="PS50943">
    <property type="entry name" value="HTH_CROC1"/>
    <property type="match status" value="1"/>
</dbReference>
<dbReference type="GO" id="GO:0003677">
    <property type="term" value="F:DNA binding"/>
    <property type="evidence" value="ECO:0007669"/>
    <property type="project" value="InterPro"/>
</dbReference>
<dbReference type="AlphaFoldDB" id="K0K768"/>
<dbReference type="HOGENOM" id="CLU_057862_0_0_11"/>
<dbReference type="RefSeq" id="WP_015102851.1">
    <property type="nucleotide sequence ID" value="NC_019673.1"/>
</dbReference>
<dbReference type="Gene3D" id="1.10.260.40">
    <property type="entry name" value="lambda repressor-like DNA-binding domains"/>
    <property type="match status" value="1"/>
</dbReference>
<dbReference type="Pfam" id="PF13560">
    <property type="entry name" value="HTH_31"/>
    <property type="match status" value="1"/>
</dbReference>
<dbReference type="EMBL" id="HE804045">
    <property type="protein sequence ID" value="CCH32739.1"/>
    <property type="molecule type" value="Genomic_DNA"/>
</dbReference>
<evidence type="ECO:0000259" key="1">
    <source>
        <dbReference type="PROSITE" id="PS50943"/>
    </source>
</evidence>
<name>K0K768_SACES</name>
<dbReference type="OrthoDB" id="4790304at2"/>
<protein>
    <submittedName>
        <fullName evidence="2">Transcriptional regulator, XRE family</fullName>
    </submittedName>
</protein>
<dbReference type="InterPro" id="IPR041413">
    <property type="entry name" value="MLTR_LBD"/>
</dbReference>
<dbReference type="InterPro" id="IPR010982">
    <property type="entry name" value="Lambda_DNA-bd_dom_sf"/>
</dbReference>
<dbReference type="eggNOG" id="COG1396">
    <property type="taxonomic scope" value="Bacteria"/>
</dbReference>
<dbReference type="Gene3D" id="3.30.450.180">
    <property type="match status" value="1"/>
</dbReference>
<dbReference type="KEGG" id="sesp:BN6_54800"/>